<evidence type="ECO:0000256" key="2">
    <source>
        <dbReference type="ARBA" id="ARBA00007430"/>
    </source>
</evidence>
<feature type="transmembrane region" description="Helical" evidence="7">
    <location>
        <begin position="44"/>
        <end position="68"/>
    </location>
</feature>
<dbReference type="CDD" id="cd13127">
    <property type="entry name" value="MATE_tuaB_like"/>
    <property type="match status" value="1"/>
</dbReference>
<dbReference type="EMBL" id="SMCS01000003">
    <property type="protein sequence ID" value="TCV94958.1"/>
    <property type="molecule type" value="Genomic_DNA"/>
</dbReference>
<protein>
    <submittedName>
        <fullName evidence="8">O-antigen/teichoic acid export membrane protein</fullName>
    </submittedName>
</protein>
<dbReference type="PANTHER" id="PTHR30250">
    <property type="entry name" value="PST FAMILY PREDICTED COLANIC ACID TRANSPORTER"/>
    <property type="match status" value="1"/>
</dbReference>
<dbReference type="InterPro" id="IPR050833">
    <property type="entry name" value="Poly_Biosynth_Transport"/>
</dbReference>
<feature type="transmembrane region" description="Helical" evidence="7">
    <location>
        <begin position="20"/>
        <end position="38"/>
    </location>
</feature>
<keyword evidence="4 7" id="KW-0812">Transmembrane</keyword>
<dbReference type="Proteomes" id="UP000295645">
    <property type="component" value="Unassembled WGS sequence"/>
</dbReference>
<feature type="transmembrane region" description="Helical" evidence="7">
    <location>
        <begin position="174"/>
        <end position="196"/>
    </location>
</feature>
<dbReference type="RefSeq" id="WP_165973567.1">
    <property type="nucleotide sequence ID" value="NZ_SMCS01000003.1"/>
</dbReference>
<dbReference type="PANTHER" id="PTHR30250:SF10">
    <property type="entry name" value="LIPOPOLYSACCHARIDE BIOSYNTHESIS PROTEIN WZXC"/>
    <property type="match status" value="1"/>
</dbReference>
<keyword evidence="5 7" id="KW-1133">Transmembrane helix</keyword>
<comment type="caution">
    <text evidence="8">The sequence shown here is derived from an EMBL/GenBank/DDBJ whole genome shotgun (WGS) entry which is preliminary data.</text>
</comment>
<dbReference type="Pfam" id="PF13440">
    <property type="entry name" value="Polysacc_synt_3"/>
    <property type="match status" value="1"/>
</dbReference>
<feature type="transmembrane region" description="Helical" evidence="7">
    <location>
        <begin position="319"/>
        <end position="342"/>
    </location>
</feature>
<comment type="subcellular location">
    <subcellularLocation>
        <location evidence="1">Cell membrane</location>
        <topology evidence="1">Multi-pass membrane protein</topology>
    </subcellularLocation>
</comment>
<feature type="transmembrane region" description="Helical" evidence="7">
    <location>
        <begin position="80"/>
        <end position="103"/>
    </location>
</feature>
<feature type="transmembrane region" description="Helical" evidence="7">
    <location>
        <begin position="115"/>
        <end position="138"/>
    </location>
</feature>
<name>A0A4R3YTB6_9GAMM</name>
<feature type="transmembrane region" description="Helical" evidence="7">
    <location>
        <begin position="416"/>
        <end position="436"/>
    </location>
</feature>
<evidence type="ECO:0000313" key="8">
    <source>
        <dbReference type="EMBL" id="TCV94958.1"/>
    </source>
</evidence>
<proteinExistence type="inferred from homology"/>
<accession>A0A4R3YTB6</accession>
<evidence type="ECO:0000256" key="1">
    <source>
        <dbReference type="ARBA" id="ARBA00004651"/>
    </source>
</evidence>
<evidence type="ECO:0000256" key="7">
    <source>
        <dbReference type="SAM" id="Phobius"/>
    </source>
</evidence>
<feature type="transmembrane region" description="Helical" evidence="7">
    <location>
        <begin position="252"/>
        <end position="271"/>
    </location>
</feature>
<evidence type="ECO:0000256" key="4">
    <source>
        <dbReference type="ARBA" id="ARBA00022692"/>
    </source>
</evidence>
<keyword evidence="6 7" id="KW-0472">Membrane</keyword>
<feature type="transmembrane region" description="Helical" evidence="7">
    <location>
        <begin position="442"/>
        <end position="461"/>
    </location>
</feature>
<evidence type="ECO:0000256" key="6">
    <source>
        <dbReference type="ARBA" id="ARBA00023136"/>
    </source>
</evidence>
<dbReference type="AlphaFoldDB" id="A0A4R3YTB6"/>
<gene>
    <name evidence="8" type="ORF">EC912_103451</name>
</gene>
<feature type="transmembrane region" description="Helical" evidence="7">
    <location>
        <begin position="208"/>
        <end position="232"/>
    </location>
</feature>
<feature type="transmembrane region" description="Helical" evidence="7">
    <location>
        <begin position="150"/>
        <end position="168"/>
    </location>
</feature>
<keyword evidence="9" id="KW-1185">Reference proteome</keyword>
<feature type="transmembrane region" description="Helical" evidence="7">
    <location>
        <begin position="283"/>
        <end position="307"/>
    </location>
</feature>
<evidence type="ECO:0000256" key="3">
    <source>
        <dbReference type="ARBA" id="ARBA00022475"/>
    </source>
</evidence>
<reference evidence="8 9" key="1">
    <citation type="submission" date="2019-03" db="EMBL/GenBank/DDBJ databases">
        <title>Above-ground endophytic microbial communities from plants in different locations in the United States.</title>
        <authorList>
            <person name="Frank C."/>
        </authorList>
    </citation>
    <scope>NUCLEOTIDE SEQUENCE [LARGE SCALE GENOMIC DNA]</scope>
    <source>
        <strain evidence="8 9">LP_13_YM</strain>
    </source>
</reference>
<evidence type="ECO:0000256" key="5">
    <source>
        <dbReference type="ARBA" id="ARBA00022989"/>
    </source>
</evidence>
<dbReference type="GO" id="GO:0005886">
    <property type="term" value="C:plasma membrane"/>
    <property type="evidence" value="ECO:0007669"/>
    <property type="project" value="UniProtKB-SubCell"/>
</dbReference>
<evidence type="ECO:0000313" key="9">
    <source>
        <dbReference type="Proteomes" id="UP000295645"/>
    </source>
</evidence>
<organism evidence="8 9">
    <name type="scientific">Luteibacter rhizovicinus</name>
    <dbReference type="NCBI Taxonomy" id="242606"/>
    <lineage>
        <taxon>Bacteria</taxon>
        <taxon>Pseudomonadati</taxon>
        <taxon>Pseudomonadota</taxon>
        <taxon>Gammaproteobacteria</taxon>
        <taxon>Lysobacterales</taxon>
        <taxon>Rhodanobacteraceae</taxon>
        <taxon>Luteibacter</taxon>
    </lineage>
</organism>
<sequence length="489" mass="52138">MNTFKTKTTNAVWWSTLEIASRYGAQFIVTAVLARVLAPSDFGLIAMLLIFTSIAAILVDSGLGTALIQRQRPTPDDETTVFAFAFVASLALAGALILLAPMFAQFFHQPELTGLIRFVSSVLIFGGLATVPDALLTIRLNFKARTLSQTVSSVGAGIAGIALAYAGWGVWSLAWQIVLASALRTLMLWIASGWLPRGRFSPSSLKHLGSFSGYMLLSSLLDTLFTRVQSVLVGKLSDTKSLGYFTLAQSAQQAPALFIGGILGRVGLPVFSRIANDRDRLTAALAIALRVTTFVFMPCMIGIALAARPIIELLYGPGWAPAAPILSALALGTSLWPIHVLNLSAITAQGRSDLFFRLEVVKTLVGLTSIAVGSYWGAIGVAWGVTIASALGAYINTRYTHRLLGYGAIAQLRHQIPTMLLTSAAAIVGFLFLHFLPMGTASTILALFGGATTYIGLASLARPQAVIDTLTFVSAIFRREAANQADRTR</sequence>
<keyword evidence="3" id="KW-1003">Cell membrane</keyword>
<comment type="similarity">
    <text evidence="2">Belongs to the polysaccharide synthase family.</text>
</comment>